<dbReference type="InterPro" id="IPR018389">
    <property type="entry name" value="DctP_fam"/>
</dbReference>
<dbReference type="KEGG" id="ahal:FTX54_014465"/>
<dbReference type="NCBIfam" id="NF037995">
    <property type="entry name" value="TRAP_S1"/>
    <property type="match status" value="1"/>
</dbReference>
<evidence type="ECO:0000256" key="4">
    <source>
        <dbReference type="SAM" id="MobiDB-lite"/>
    </source>
</evidence>
<keyword evidence="7" id="KW-1185">Reference proteome</keyword>
<gene>
    <name evidence="6" type="ORF">FTX54_014465</name>
</gene>
<feature type="chain" id="PRO_5044096795" evidence="5">
    <location>
        <begin position="25"/>
        <end position="368"/>
    </location>
</feature>
<accession>A0A5C7F4M1</accession>
<evidence type="ECO:0000256" key="1">
    <source>
        <dbReference type="ARBA" id="ARBA00009023"/>
    </source>
</evidence>
<feature type="signal peptide" evidence="5">
    <location>
        <begin position="1"/>
        <end position="24"/>
    </location>
</feature>
<organism evidence="6 7">
    <name type="scientific">Alkalicoccus halolimnae</name>
    <dbReference type="NCBI Taxonomy" id="1667239"/>
    <lineage>
        <taxon>Bacteria</taxon>
        <taxon>Bacillati</taxon>
        <taxon>Bacillota</taxon>
        <taxon>Bacilli</taxon>
        <taxon>Bacillales</taxon>
        <taxon>Bacillaceae</taxon>
        <taxon>Alkalicoccus</taxon>
    </lineage>
</organism>
<evidence type="ECO:0000256" key="2">
    <source>
        <dbReference type="ARBA" id="ARBA00022448"/>
    </source>
</evidence>
<dbReference type="InterPro" id="IPR004682">
    <property type="entry name" value="TRAP_DctP"/>
</dbReference>
<evidence type="ECO:0000313" key="7">
    <source>
        <dbReference type="Proteomes" id="UP000321816"/>
    </source>
</evidence>
<dbReference type="InterPro" id="IPR038404">
    <property type="entry name" value="TRAP_DctP_sf"/>
</dbReference>
<dbReference type="PROSITE" id="PS51257">
    <property type="entry name" value="PROKAR_LIPOPROTEIN"/>
    <property type="match status" value="1"/>
</dbReference>
<dbReference type="EMBL" id="CP144914">
    <property type="protein sequence ID" value="WWD79585.1"/>
    <property type="molecule type" value="Genomic_DNA"/>
</dbReference>
<dbReference type="OrthoDB" id="9776801at2"/>
<dbReference type="GO" id="GO:0055085">
    <property type="term" value="P:transmembrane transport"/>
    <property type="evidence" value="ECO:0007669"/>
    <property type="project" value="InterPro"/>
</dbReference>
<sequence>MKKTYSLTAGAAVFLFLSACGVESGETNNAAQDNEETNNSTDNAAEEPENDEASNNSADAEHVWQLGWNSGLDDDSKGEAAKAFAEYVNEESDGRIDIEFFPNETYATSPEMIEAVQVGALDMALPGANELAGVVPEYAALSLPFLTEGFDEAHAVLDGPVGDDLKAMGEENGFITLNDVEIGFAQITNNVRPIEEPEDIEGLTIRSPNDVSLIETFNALGASVSTMAYTEIYSGLSQGVIDGQFNPLLSIYDQNMQEVQDYLSITNHTYYYSYMIMDDELFNGLDEELQQIVRDGSERGRDAAREFIASEEEAALERAEDEFEEVTYPDLPPFQEAVEPVYTEVEDVMGAEIIQDMRDFLEEYRNDQ</sequence>
<keyword evidence="2" id="KW-0813">Transport</keyword>
<dbReference type="GO" id="GO:0030288">
    <property type="term" value="C:outer membrane-bounded periplasmic space"/>
    <property type="evidence" value="ECO:0007669"/>
    <property type="project" value="InterPro"/>
</dbReference>
<dbReference type="PANTHER" id="PTHR33376:SF7">
    <property type="entry name" value="C4-DICARBOXYLATE-BINDING PROTEIN DCTB"/>
    <property type="match status" value="1"/>
</dbReference>
<name>A0A5C7F4M1_9BACI</name>
<dbReference type="PANTHER" id="PTHR33376">
    <property type="match status" value="1"/>
</dbReference>
<dbReference type="Gene3D" id="3.40.190.170">
    <property type="entry name" value="Bacterial extracellular solute-binding protein, family 7"/>
    <property type="match status" value="1"/>
</dbReference>
<evidence type="ECO:0000313" key="6">
    <source>
        <dbReference type="EMBL" id="WWD79585.1"/>
    </source>
</evidence>
<dbReference type="Proteomes" id="UP000321816">
    <property type="component" value="Chromosome"/>
</dbReference>
<reference evidence="6 7" key="1">
    <citation type="submission" date="2024-01" db="EMBL/GenBank/DDBJ databases">
        <title>Complete Genome Sequence of Alkalicoccus halolimnae BZ-SZ-XJ29T, a Moderately Halophilic Bacterium Isolated from a Salt Lake.</title>
        <authorList>
            <person name="Zhao B."/>
        </authorList>
    </citation>
    <scope>NUCLEOTIDE SEQUENCE [LARGE SCALE GENOMIC DNA]</scope>
    <source>
        <strain evidence="6 7">BZ-SZ-XJ29</strain>
    </source>
</reference>
<feature type="compositionally biased region" description="Polar residues" evidence="4">
    <location>
        <begin position="26"/>
        <end position="41"/>
    </location>
</feature>
<dbReference type="CDD" id="cd13603">
    <property type="entry name" value="PBP2_TRAP_Siap_TeaA_like"/>
    <property type="match status" value="1"/>
</dbReference>
<dbReference type="Pfam" id="PF03480">
    <property type="entry name" value="DctP"/>
    <property type="match status" value="1"/>
</dbReference>
<dbReference type="AlphaFoldDB" id="A0A5C7F4M1"/>
<protein>
    <submittedName>
        <fullName evidence="6">TRAP transporter substrate-binding protein</fullName>
    </submittedName>
</protein>
<comment type="similarity">
    <text evidence="1">Belongs to the bacterial solute-binding protein 7 family.</text>
</comment>
<proteinExistence type="inferred from homology"/>
<dbReference type="RefSeq" id="WP_147803748.1">
    <property type="nucleotide sequence ID" value="NZ_CP144914.1"/>
</dbReference>
<evidence type="ECO:0000256" key="5">
    <source>
        <dbReference type="SAM" id="SignalP"/>
    </source>
</evidence>
<dbReference type="NCBIfam" id="TIGR00787">
    <property type="entry name" value="dctP"/>
    <property type="match status" value="1"/>
</dbReference>
<keyword evidence="3 5" id="KW-0732">Signal</keyword>
<evidence type="ECO:0000256" key="3">
    <source>
        <dbReference type="ARBA" id="ARBA00022729"/>
    </source>
</evidence>
<feature type="region of interest" description="Disordered" evidence="4">
    <location>
        <begin position="26"/>
        <end position="58"/>
    </location>
</feature>